<dbReference type="AlphaFoldDB" id="X1NDW1"/>
<name>X1NDW1_9ZZZZ</name>
<evidence type="ECO:0008006" key="3">
    <source>
        <dbReference type="Google" id="ProtNLM"/>
    </source>
</evidence>
<evidence type="ECO:0000313" key="2">
    <source>
        <dbReference type="EMBL" id="GAI16864.1"/>
    </source>
</evidence>
<dbReference type="PANTHER" id="PTHR36536">
    <property type="entry name" value="UPF0111 PROTEIN HI_1603"/>
    <property type="match status" value="1"/>
</dbReference>
<comment type="caution">
    <text evidence="2">The sequence shown here is derived from an EMBL/GenBank/DDBJ whole genome shotgun (WGS) entry which is preliminary data.</text>
</comment>
<reference evidence="2" key="1">
    <citation type="journal article" date="2014" name="Front. Microbiol.">
        <title>High frequency of phylogenetically diverse reductive dehalogenase-homologous genes in deep subseafloor sedimentary metagenomes.</title>
        <authorList>
            <person name="Kawai M."/>
            <person name="Futagami T."/>
            <person name="Toyoda A."/>
            <person name="Takaki Y."/>
            <person name="Nishi S."/>
            <person name="Hori S."/>
            <person name="Arai W."/>
            <person name="Tsubouchi T."/>
            <person name="Morono Y."/>
            <person name="Uchiyama I."/>
            <person name="Ito T."/>
            <person name="Fujiyama A."/>
            <person name="Inagaki F."/>
            <person name="Takami H."/>
        </authorList>
    </citation>
    <scope>NUCLEOTIDE SEQUENCE</scope>
    <source>
        <strain evidence="2">Expedition CK06-06</strain>
    </source>
</reference>
<dbReference type="EMBL" id="BARV01008158">
    <property type="protein sequence ID" value="GAI16864.1"/>
    <property type="molecule type" value="Genomic_DNA"/>
</dbReference>
<gene>
    <name evidence="2" type="ORF">S06H3_16484</name>
</gene>
<dbReference type="Gene3D" id="1.20.58.220">
    <property type="entry name" value="Phosphate transport system protein phou homolog 2, domain 2"/>
    <property type="match status" value="1"/>
</dbReference>
<organism evidence="2">
    <name type="scientific">marine sediment metagenome</name>
    <dbReference type="NCBI Taxonomy" id="412755"/>
    <lineage>
        <taxon>unclassified sequences</taxon>
        <taxon>metagenomes</taxon>
        <taxon>ecological metagenomes</taxon>
    </lineage>
</organism>
<dbReference type="InterPro" id="IPR002727">
    <property type="entry name" value="DUF47"/>
</dbReference>
<protein>
    <recommendedName>
        <fullName evidence="3">DUF2383 domain-containing protein</fullName>
    </recommendedName>
</protein>
<sequence>MAFWKKQRVIETLVLRHAQCVDETLAYFQEALSAYLEGETKKASQLALETHQAEGRADDVRREVEAELLGGALLAHSRREVLEVIEWVDKLANAGEATLDYLLLQRVRIPEEIKPILKEIMVKNQEIFEEVKQSLQLLFQDMSQ</sequence>
<accession>X1NDW1</accession>
<evidence type="ECO:0000256" key="1">
    <source>
        <dbReference type="ARBA" id="ARBA00008591"/>
    </source>
</evidence>
<feature type="non-terminal residue" evidence="2">
    <location>
        <position position="144"/>
    </location>
</feature>
<dbReference type="InterPro" id="IPR018445">
    <property type="entry name" value="Put_Phosphate_transp_reg"/>
</dbReference>
<comment type="similarity">
    <text evidence="1">Belongs to the UPF0111 family.</text>
</comment>
<dbReference type="InterPro" id="IPR038078">
    <property type="entry name" value="PhoU-like_sf"/>
</dbReference>
<dbReference type="PANTHER" id="PTHR36536:SF3">
    <property type="entry name" value="UPF0111 PROTEIN HI_1603"/>
    <property type="match status" value="1"/>
</dbReference>
<proteinExistence type="inferred from homology"/>
<dbReference type="Pfam" id="PF01865">
    <property type="entry name" value="PhoU_div"/>
    <property type="match status" value="1"/>
</dbReference>